<dbReference type="Proteomes" id="UP000789366">
    <property type="component" value="Unassembled WGS sequence"/>
</dbReference>
<dbReference type="EMBL" id="CAJVPW010021982">
    <property type="protein sequence ID" value="CAG8695611.1"/>
    <property type="molecule type" value="Genomic_DNA"/>
</dbReference>
<feature type="non-terminal residue" evidence="1">
    <location>
        <position position="257"/>
    </location>
</feature>
<organism evidence="1 2">
    <name type="scientific">Cetraspora pellucida</name>
    <dbReference type="NCBI Taxonomy" id="1433469"/>
    <lineage>
        <taxon>Eukaryota</taxon>
        <taxon>Fungi</taxon>
        <taxon>Fungi incertae sedis</taxon>
        <taxon>Mucoromycota</taxon>
        <taxon>Glomeromycotina</taxon>
        <taxon>Glomeromycetes</taxon>
        <taxon>Diversisporales</taxon>
        <taxon>Gigasporaceae</taxon>
        <taxon>Cetraspora</taxon>
    </lineage>
</organism>
<sequence length="257" mass="28117">MHATKFLSVVVAIVALFTINTDAKLFRTNADLNIHDKPSTKAKILRVAPKGSNIDIVCQTTGNTVNGKNIWDKLSDGSFCFDSYVDNAVGLPKCESAKNPPAKNPSANNGKVNQEGLNLIKEFEGFRPNFYGDSVNIKTIGYGHACHVDPHKCNNIHPPITKAQGEALLKKDLAPREDCVKRLTTYNIDSNKFSALVSFVFNLGCGAYESSTLRKELNAGDIKDAANEFGKFNHAGGRVVEGLTRRRKAERALFCKS</sequence>
<evidence type="ECO:0000313" key="2">
    <source>
        <dbReference type="Proteomes" id="UP000789366"/>
    </source>
</evidence>
<gene>
    <name evidence="1" type="ORF">SPELUC_LOCUS10996</name>
</gene>
<reference evidence="1" key="1">
    <citation type="submission" date="2021-06" db="EMBL/GenBank/DDBJ databases">
        <authorList>
            <person name="Kallberg Y."/>
            <person name="Tangrot J."/>
            <person name="Rosling A."/>
        </authorList>
    </citation>
    <scope>NUCLEOTIDE SEQUENCE</scope>
    <source>
        <strain evidence="1">28 12/20/2015</strain>
    </source>
</reference>
<protein>
    <submittedName>
        <fullName evidence="1">12419_t:CDS:1</fullName>
    </submittedName>
</protein>
<keyword evidence="2" id="KW-1185">Reference proteome</keyword>
<proteinExistence type="predicted"/>
<name>A0ACA9P891_9GLOM</name>
<comment type="caution">
    <text evidence="1">The sequence shown here is derived from an EMBL/GenBank/DDBJ whole genome shotgun (WGS) entry which is preliminary data.</text>
</comment>
<accession>A0ACA9P891</accession>
<evidence type="ECO:0000313" key="1">
    <source>
        <dbReference type="EMBL" id="CAG8695611.1"/>
    </source>
</evidence>